<reference evidence="2 3" key="1">
    <citation type="submission" date="2018-10" db="EMBL/GenBank/DDBJ databases">
        <title>Genomic Encyclopedia of Archaeal and Bacterial Type Strains, Phase II (KMG-II): from individual species to whole genera.</title>
        <authorList>
            <person name="Goeker M."/>
        </authorList>
    </citation>
    <scope>NUCLEOTIDE SEQUENCE [LARGE SCALE GENOMIC DNA]</scope>
    <source>
        <strain evidence="2 3">DSM 235</strain>
    </source>
</reference>
<evidence type="ECO:0000313" key="3">
    <source>
        <dbReference type="Proteomes" id="UP000274556"/>
    </source>
</evidence>
<gene>
    <name evidence="2" type="ORF">BDD21_1049</name>
</gene>
<name>A0A495V523_9GAMM</name>
<sequence length="894" mass="98767">MYTARPATSPFYPLIRFDMAKKQKRPSVKARQQASAVTPESARADLDAGRFREAMAGFKDLLKQAPAGEDRDGLRVGLADAYEGRARQLGAKGMHKEALVMWENRAALGALPAHPDHAVCLLRLGRVAQVMPMLDDVSLKADPESRALLLGHVAAQMLAGTAGIAEALPADDPIRVQATVAEEALDAYCVGNDQALAQALKAIPFRSPYRDLVQILKALSRLDPVARDHRGDWTEEARNEAAKLLDRVDANSGFAGLRDAARLALLSEIELAPKLREIGPATRDLVFSLRGWPAERAILWSELQALGNAPQPKELLRLMFRHRRALGEAWVHERGLRLLLPKPQTGAKWWIEVGGKPLRKIDGYLLDAWESEADSDPWKVVSYWQDYADLLLDAAEHRVEPGSDTALRIALVHRRAETLFQILQRMEPDSDPESLPGSIAGELESSLEYDPDDRATYLTLIAYYLRGGKALKDARNILKRAQARWPTDKAVLTAAMDTAIASGAFKKAATIAADILAVDPINSGVRERLVEAHLAHARKNLREERPDLAMRALALAEDWSRTERTRERLDLVRGLAELLAFDPQGEGRLQALAESLGNGLAARLILLLEAGACGIPGARLLKQLGLAKAPKPEETDLRAFFSRLRAHLDTGAKLPSEVGRELQGPIKQTARLKLDQSEMESICETLRRTDLHDVRLAFAEAALKRWRGEPVFELHAFEARHRGVVPWNVPMRETLRLEQALERARDSGDSRLVHRIIEALSGPSLPFGGPPRGGFGGGFIEDEWDDEDEDEYEYDDIDDIDDGGMAGRSISLLADMIRTLGPTGFRDMMKMPGPIGESMRAIERDIGKEALDLLINALAADMNAKGLPFPDPGVFDTGPSPSTRKRNRAKRKRR</sequence>
<dbReference type="InterPro" id="IPR011990">
    <property type="entry name" value="TPR-like_helical_dom_sf"/>
</dbReference>
<feature type="region of interest" description="Disordered" evidence="1">
    <location>
        <begin position="23"/>
        <end position="42"/>
    </location>
</feature>
<dbReference type="Proteomes" id="UP000274556">
    <property type="component" value="Unassembled WGS sequence"/>
</dbReference>
<accession>A0A495V523</accession>
<evidence type="ECO:0000256" key="1">
    <source>
        <dbReference type="SAM" id="MobiDB-lite"/>
    </source>
</evidence>
<keyword evidence="3" id="KW-1185">Reference proteome</keyword>
<evidence type="ECO:0008006" key="4">
    <source>
        <dbReference type="Google" id="ProtNLM"/>
    </source>
</evidence>
<dbReference type="SUPFAM" id="SSF48452">
    <property type="entry name" value="TPR-like"/>
    <property type="match status" value="1"/>
</dbReference>
<dbReference type="EMBL" id="RBXL01000001">
    <property type="protein sequence ID" value="RKT43695.1"/>
    <property type="molecule type" value="Genomic_DNA"/>
</dbReference>
<dbReference type="AlphaFoldDB" id="A0A495V523"/>
<feature type="compositionally biased region" description="Basic residues" evidence="1">
    <location>
        <begin position="883"/>
        <end position="894"/>
    </location>
</feature>
<comment type="caution">
    <text evidence="2">The sequence shown here is derived from an EMBL/GenBank/DDBJ whole genome shotgun (WGS) entry which is preliminary data.</text>
</comment>
<protein>
    <recommendedName>
        <fullName evidence="4">Tetratricopeptide repeat protein</fullName>
    </recommendedName>
</protein>
<organism evidence="2 3">
    <name type="scientific">Thiocapsa rosea</name>
    <dbReference type="NCBI Taxonomy" id="69360"/>
    <lineage>
        <taxon>Bacteria</taxon>
        <taxon>Pseudomonadati</taxon>
        <taxon>Pseudomonadota</taxon>
        <taxon>Gammaproteobacteria</taxon>
        <taxon>Chromatiales</taxon>
        <taxon>Chromatiaceae</taxon>
        <taxon>Thiocapsa</taxon>
    </lineage>
</organism>
<evidence type="ECO:0000313" key="2">
    <source>
        <dbReference type="EMBL" id="RKT43695.1"/>
    </source>
</evidence>
<feature type="region of interest" description="Disordered" evidence="1">
    <location>
        <begin position="866"/>
        <end position="894"/>
    </location>
</feature>
<proteinExistence type="predicted"/>